<dbReference type="GO" id="GO:0016491">
    <property type="term" value="F:oxidoreductase activity"/>
    <property type="evidence" value="ECO:0007669"/>
    <property type="project" value="UniProtKB-KW"/>
</dbReference>
<evidence type="ECO:0000256" key="2">
    <source>
        <dbReference type="ARBA" id="ARBA00023002"/>
    </source>
</evidence>
<dbReference type="OrthoDB" id="6278354at2"/>
<dbReference type="GO" id="GO:0071949">
    <property type="term" value="F:FAD binding"/>
    <property type="evidence" value="ECO:0007669"/>
    <property type="project" value="InterPro"/>
</dbReference>
<dbReference type="PANTHER" id="PTHR13878:SF53">
    <property type="entry name" value="CYTOKININ DEHYDROGENASE 6"/>
    <property type="match status" value="1"/>
</dbReference>
<feature type="domain" description="FAD-binding PCMH-type" evidence="4">
    <location>
        <begin position="34"/>
        <end position="206"/>
    </location>
</feature>
<name>A0A3A8NDC6_9BACT</name>
<protein>
    <submittedName>
        <fullName evidence="5">FAD-binding oxidoreductase</fullName>
    </submittedName>
</protein>
<dbReference type="SUPFAM" id="SSF56176">
    <property type="entry name" value="FAD-binding/transporter-associated domain-like"/>
    <property type="match status" value="1"/>
</dbReference>
<evidence type="ECO:0000313" key="5">
    <source>
        <dbReference type="EMBL" id="RKH37374.1"/>
    </source>
</evidence>
<dbReference type="Gene3D" id="3.30.465.10">
    <property type="match status" value="1"/>
</dbReference>
<keyword evidence="2" id="KW-0560">Oxidoreductase</keyword>
<proteinExistence type="inferred from homology"/>
<dbReference type="InterPro" id="IPR016169">
    <property type="entry name" value="FAD-bd_PCMH_sub2"/>
</dbReference>
<evidence type="ECO:0000256" key="3">
    <source>
        <dbReference type="SAM" id="MobiDB-lite"/>
    </source>
</evidence>
<dbReference type="InterPro" id="IPR006094">
    <property type="entry name" value="Oxid_FAD_bind_N"/>
</dbReference>
<keyword evidence="6" id="KW-1185">Reference proteome</keyword>
<dbReference type="EMBL" id="RAWG01000245">
    <property type="protein sequence ID" value="RKH37374.1"/>
    <property type="molecule type" value="Genomic_DNA"/>
</dbReference>
<dbReference type="PANTHER" id="PTHR13878">
    <property type="entry name" value="GULONOLACTONE OXIDASE"/>
    <property type="match status" value="1"/>
</dbReference>
<dbReference type="PROSITE" id="PS51387">
    <property type="entry name" value="FAD_PCMH"/>
    <property type="match status" value="1"/>
</dbReference>
<dbReference type="InterPro" id="IPR050432">
    <property type="entry name" value="FAD-linked_Oxidoreductases_BP"/>
</dbReference>
<feature type="region of interest" description="Disordered" evidence="3">
    <location>
        <begin position="438"/>
        <end position="498"/>
    </location>
</feature>
<evidence type="ECO:0000259" key="4">
    <source>
        <dbReference type="PROSITE" id="PS51387"/>
    </source>
</evidence>
<evidence type="ECO:0000313" key="6">
    <source>
        <dbReference type="Proteomes" id="UP000273405"/>
    </source>
</evidence>
<dbReference type="AlphaFoldDB" id="A0A3A8NDC6"/>
<dbReference type="Pfam" id="PF01565">
    <property type="entry name" value="FAD_binding_4"/>
    <property type="match status" value="1"/>
</dbReference>
<dbReference type="InterPro" id="IPR016166">
    <property type="entry name" value="FAD-bd_PCMH"/>
</dbReference>
<reference evidence="6" key="1">
    <citation type="submission" date="2018-09" db="EMBL/GenBank/DDBJ databases">
        <authorList>
            <person name="Livingstone P.G."/>
            <person name="Whitworth D.E."/>
        </authorList>
    </citation>
    <scope>NUCLEOTIDE SEQUENCE [LARGE SCALE GENOMIC DNA]</scope>
    <source>
        <strain evidence="6">CA040B</strain>
    </source>
</reference>
<feature type="compositionally biased region" description="Basic and acidic residues" evidence="3">
    <location>
        <begin position="439"/>
        <end position="456"/>
    </location>
</feature>
<comment type="caution">
    <text evidence="5">The sequence shown here is derived from an EMBL/GenBank/DDBJ whole genome shotgun (WGS) entry which is preliminary data.</text>
</comment>
<sequence length="498" mass="55140">MAPPYVYTSHESFTHDSIASLAFDWERMGNPGIAPRPPFKVYLPRNTGDVVRAVKEARALGQKLTLRSKGHSSNDLVLAEGGSILALQMMDGILGLDAERRQVTVQSGAALAEVDEFLMAQGFGLPVIGDHSHITAGGFASVGGISPASHRYGLFLDTVRELQYVTWEGEVRRCGRTEDVGTFHRILGGTGRFGVITELVVDVVPMDKRGTILHNRPRFARTMEDFITRTTPVIMDPGEARMERGVFMEYPVGGRKLVFGQFSTYLDTAQSRWKTLVNRVSYGFLHGMGMLAGRLPRRLDVLLKYVGTVGVMLSPRYASIKNVEVFTDRILDSSVGDPTRMLIVLGPAEKYGVLFRELFPLFRDYRDRYGCFTFLSLYVKAIRSEYLGQGDGAKPFCELMFYVGTRPEALTQERLDALVARVDAACIQHGALRYMHTKTSRDPAIRQRVDPNERYASRTAEPVSSPQRPVEADGAHASPGVLGRASAPKHPPGETKHS</sequence>
<dbReference type="Proteomes" id="UP000273405">
    <property type="component" value="Unassembled WGS sequence"/>
</dbReference>
<organism evidence="5 6">
    <name type="scientific">Corallococcus sicarius</name>
    <dbReference type="NCBI Taxonomy" id="2316726"/>
    <lineage>
        <taxon>Bacteria</taxon>
        <taxon>Pseudomonadati</taxon>
        <taxon>Myxococcota</taxon>
        <taxon>Myxococcia</taxon>
        <taxon>Myxococcales</taxon>
        <taxon>Cystobacterineae</taxon>
        <taxon>Myxococcaceae</taxon>
        <taxon>Corallococcus</taxon>
    </lineage>
</organism>
<gene>
    <name evidence="5" type="ORF">D7X12_29740</name>
</gene>
<evidence type="ECO:0000256" key="1">
    <source>
        <dbReference type="ARBA" id="ARBA00005466"/>
    </source>
</evidence>
<accession>A0A3A8NDC6</accession>
<dbReference type="InterPro" id="IPR036318">
    <property type="entry name" value="FAD-bd_PCMH-like_sf"/>
</dbReference>
<comment type="similarity">
    <text evidence="1">Belongs to the oxygen-dependent FAD-linked oxidoreductase family.</text>
</comment>